<keyword evidence="1" id="KW-1133">Transmembrane helix</keyword>
<organism evidence="2">
    <name type="scientific">groundwater metagenome</name>
    <dbReference type="NCBI Taxonomy" id="717931"/>
    <lineage>
        <taxon>unclassified sequences</taxon>
        <taxon>metagenomes</taxon>
        <taxon>ecological metagenomes</taxon>
    </lineage>
</organism>
<dbReference type="AlphaFoldDB" id="A0A098E5S6"/>
<feature type="transmembrane region" description="Helical" evidence="1">
    <location>
        <begin position="6"/>
        <end position="25"/>
    </location>
</feature>
<keyword evidence="1" id="KW-0812">Transmembrane</keyword>
<protein>
    <submittedName>
        <fullName evidence="2">Uncharacterized protein</fullName>
    </submittedName>
</protein>
<keyword evidence="1" id="KW-0472">Membrane</keyword>
<sequence length="43" mass="5024">MVVIAMFTLIGIIFMGIILFYYILVEMRMFAQIYKESKMKLGG</sequence>
<proteinExistence type="predicted"/>
<evidence type="ECO:0000313" key="2">
    <source>
        <dbReference type="EMBL" id="CEG11027.1"/>
    </source>
</evidence>
<evidence type="ECO:0000256" key="1">
    <source>
        <dbReference type="SAM" id="Phobius"/>
    </source>
</evidence>
<gene>
    <name evidence="2" type="ORF">MSIBF_A100001</name>
</gene>
<name>A0A098E5S6_9ZZZZ</name>
<reference evidence="2" key="1">
    <citation type="submission" date="2014-09" db="EMBL/GenBank/DDBJ databases">
        <authorList>
            <person name="Probst J Alexander"/>
        </authorList>
    </citation>
    <scope>NUCLEOTIDE SEQUENCE</scope>
</reference>
<dbReference type="EMBL" id="CCXY01000002">
    <property type="protein sequence ID" value="CEG11027.1"/>
    <property type="molecule type" value="Genomic_DNA"/>
</dbReference>
<accession>A0A098E5S6</accession>